<evidence type="ECO:0000256" key="2">
    <source>
        <dbReference type="ARBA" id="ARBA00005648"/>
    </source>
</evidence>
<evidence type="ECO:0000313" key="11">
    <source>
        <dbReference type="Proteomes" id="UP000189513"/>
    </source>
</evidence>
<name>A0A061B0H5_CYBFA</name>
<keyword evidence="4 6" id="KW-1133">Transmembrane helix</keyword>
<dbReference type="GO" id="GO:0033116">
    <property type="term" value="C:endoplasmic reticulum-Golgi intermediate compartment membrane"/>
    <property type="evidence" value="ECO:0007669"/>
    <property type="project" value="UniProtKB-SubCell"/>
</dbReference>
<dbReference type="GO" id="GO:0005789">
    <property type="term" value="C:endoplasmic reticulum membrane"/>
    <property type="evidence" value="ECO:0007669"/>
    <property type="project" value="UniProtKB-SubCell"/>
</dbReference>
<reference evidence="10" key="3">
    <citation type="submission" date="2017-01" db="EMBL/GenBank/DDBJ databases">
        <authorList>
            <person name="Mah S.A."/>
            <person name="Swanson W.J."/>
            <person name="Moy G.W."/>
            <person name="Vacquier V.D."/>
        </authorList>
    </citation>
    <scope>NUCLEOTIDE SEQUENCE [LARGE SCALE GENOMIC DNA]</scope>
    <source>
        <strain evidence="10">65</strain>
    </source>
</reference>
<evidence type="ECO:0000256" key="3">
    <source>
        <dbReference type="ARBA" id="ARBA00022692"/>
    </source>
</evidence>
<keyword evidence="6" id="KW-0931">ER-Golgi transport</keyword>
<feature type="transmembrane region" description="Helical" evidence="6">
    <location>
        <begin position="28"/>
        <end position="46"/>
    </location>
</feature>
<dbReference type="Pfam" id="PF13850">
    <property type="entry name" value="ERGIC_N"/>
    <property type="match status" value="1"/>
</dbReference>
<dbReference type="VEuPathDB" id="FungiDB:BON22_3118"/>
<keyword evidence="6" id="KW-0813">Transport</keyword>
<keyword evidence="11" id="KW-1185">Reference proteome</keyword>
<evidence type="ECO:0000256" key="4">
    <source>
        <dbReference type="ARBA" id="ARBA00022989"/>
    </source>
</evidence>
<organism evidence="9">
    <name type="scientific">Cyberlindnera fabianii</name>
    <name type="common">Yeast</name>
    <name type="synonym">Hansenula fabianii</name>
    <dbReference type="NCBI Taxonomy" id="36022"/>
    <lineage>
        <taxon>Eukaryota</taxon>
        <taxon>Fungi</taxon>
        <taxon>Dikarya</taxon>
        <taxon>Ascomycota</taxon>
        <taxon>Saccharomycotina</taxon>
        <taxon>Saccharomycetes</taxon>
        <taxon>Phaffomycetales</taxon>
        <taxon>Phaffomycetaceae</taxon>
        <taxon>Cyberlindnera</taxon>
    </lineage>
</organism>
<evidence type="ECO:0000313" key="10">
    <source>
        <dbReference type="EMBL" id="ONH66934.1"/>
    </source>
</evidence>
<dbReference type="AlphaFoldDB" id="A0A061B0H5"/>
<dbReference type="PANTHER" id="PTHR10984">
    <property type="entry name" value="ENDOPLASMIC RETICULUM-GOLGI INTERMEDIATE COMPARTMENT PROTEIN"/>
    <property type="match status" value="1"/>
</dbReference>
<dbReference type="GO" id="GO:0006890">
    <property type="term" value="P:retrograde vesicle-mediated transport, Golgi to endoplasmic reticulum"/>
    <property type="evidence" value="ECO:0007669"/>
    <property type="project" value="TreeGrafter"/>
</dbReference>
<keyword evidence="6" id="KW-0333">Golgi apparatus</keyword>
<evidence type="ECO:0000259" key="8">
    <source>
        <dbReference type="Pfam" id="PF13850"/>
    </source>
</evidence>
<reference evidence="11" key="2">
    <citation type="journal article" date="2017" name="Genome Announc.">
        <title>Genome sequences of Cyberlindnera fabianii 65, Pichia kudriavzevii 129, and Saccharomyces cerevisiae 131 isolated from fermented masau fruits in Zimbabwe.</title>
        <authorList>
            <person name="van Rijswijck I.M.H."/>
            <person name="Derks M.F.L."/>
            <person name="Abee T."/>
            <person name="de Ridder D."/>
            <person name="Smid E.J."/>
        </authorList>
    </citation>
    <scope>NUCLEOTIDE SEQUENCE [LARGE SCALE GENOMIC DNA]</scope>
    <source>
        <strain evidence="11">65</strain>
    </source>
</reference>
<comment type="similarity">
    <text evidence="2 6">Belongs to the ERGIC family.</text>
</comment>
<dbReference type="EMBL" id="LK052891">
    <property type="protein sequence ID" value="CDR41132.1"/>
    <property type="molecule type" value="Genomic_DNA"/>
</dbReference>
<dbReference type="STRING" id="36022.A0A061B0H5"/>
<evidence type="ECO:0000256" key="1">
    <source>
        <dbReference type="ARBA" id="ARBA00004141"/>
    </source>
</evidence>
<dbReference type="OrthoDB" id="270930at2759"/>
<keyword evidence="5 6" id="KW-0472">Membrane</keyword>
<proteinExistence type="inferred from homology"/>
<dbReference type="Proteomes" id="UP000189513">
    <property type="component" value="Unassembled WGS sequence"/>
</dbReference>
<dbReference type="OMA" id="QRHEGCR"/>
<evidence type="ECO:0000256" key="5">
    <source>
        <dbReference type="ARBA" id="ARBA00023136"/>
    </source>
</evidence>
<dbReference type="InterPro" id="IPR039542">
    <property type="entry name" value="Erv_N"/>
</dbReference>
<dbReference type="GO" id="GO:0000139">
    <property type="term" value="C:Golgi membrane"/>
    <property type="evidence" value="ECO:0007669"/>
    <property type="project" value="UniProtKB-SubCell"/>
</dbReference>
<dbReference type="GO" id="GO:0006888">
    <property type="term" value="P:endoplasmic reticulum to Golgi vesicle-mediated transport"/>
    <property type="evidence" value="ECO:0007669"/>
    <property type="project" value="UniProtKB-UniRule"/>
</dbReference>
<dbReference type="InterPro" id="IPR012936">
    <property type="entry name" value="Erv_C"/>
</dbReference>
<feature type="domain" description="Endoplasmic reticulum vesicle transporter N-terminal" evidence="8">
    <location>
        <begin position="8"/>
        <end position="96"/>
    </location>
</feature>
<dbReference type="InterPro" id="IPR045888">
    <property type="entry name" value="Erv"/>
</dbReference>
<keyword evidence="3 6" id="KW-0812">Transmembrane</keyword>
<comment type="function">
    <text evidence="6">Plays a role in transport between endoplasmic reticulum and Golgi.</text>
</comment>
<protein>
    <recommendedName>
        <fullName evidence="6">Endoplasmic reticulum-Golgi intermediate compartment protein</fullName>
    </recommendedName>
</protein>
<dbReference type="EMBL" id="MPUK01000005">
    <property type="protein sequence ID" value="ONH66934.1"/>
    <property type="molecule type" value="Genomic_DNA"/>
</dbReference>
<feature type="transmembrane region" description="Helical" evidence="6">
    <location>
        <begin position="368"/>
        <end position="389"/>
    </location>
</feature>
<evidence type="ECO:0000313" key="9">
    <source>
        <dbReference type="EMBL" id="CDR41132.1"/>
    </source>
</evidence>
<feature type="domain" description="Endoplasmic reticulum vesicle transporter C-terminal" evidence="7">
    <location>
        <begin position="143"/>
        <end position="390"/>
    </location>
</feature>
<dbReference type="Pfam" id="PF07970">
    <property type="entry name" value="COPIIcoated_ERV"/>
    <property type="match status" value="1"/>
</dbReference>
<dbReference type="PANTHER" id="PTHR10984:SF25">
    <property type="entry name" value="ENDOPLASMIC RETICULUM-GOLGI INTERMEDIATE COMPARTMENT PROTEIN 3"/>
    <property type="match status" value="1"/>
</dbReference>
<keyword evidence="6" id="KW-0256">Endoplasmic reticulum</keyword>
<evidence type="ECO:0000259" key="7">
    <source>
        <dbReference type="Pfam" id="PF07970"/>
    </source>
</evidence>
<gene>
    <name evidence="10" type="ORF">BON22_3118</name>
    <name evidence="9" type="ORF">CYFA0S_06e02344g</name>
</gene>
<reference evidence="9" key="1">
    <citation type="journal article" date="2014" name="Genome Announc.">
        <title>Genome sequence of the yeast Cyberlindnera fabianii (Hansenula fabianii).</title>
        <authorList>
            <person name="Freel K.C."/>
            <person name="Sarilar V."/>
            <person name="Neuveglise C."/>
            <person name="Devillers H."/>
            <person name="Friedrich A."/>
            <person name="Schacherer J."/>
        </authorList>
    </citation>
    <scope>NUCLEOTIDE SEQUENCE</scope>
    <source>
        <strain evidence="9">YJS4271</strain>
    </source>
</reference>
<accession>A0A061B0H5</accession>
<comment type="subcellular location">
    <subcellularLocation>
        <location evidence="6">Endoplasmic reticulum membrane</location>
        <topology evidence="6">Multi-pass membrane protein</topology>
    </subcellularLocation>
    <subcellularLocation>
        <location evidence="6">Endoplasmic reticulum-Golgi intermediate compartment membrane</location>
        <topology evidence="6">Multi-pass membrane protein</topology>
    </subcellularLocation>
    <subcellularLocation>
        <location evidence="6">Golgi apparatus membrane</location>
        <topology evidence="6">Multi-pass membrane protein</topology>
    </subcellularLocation>
    <subcellularLocation>
        <location evidence="1">Membrane</location>
        <topology evidence="1">Multi-pass membrane protein</topology>
    </subcellularLocation>
</comment>
<evidence type="ECO:0000256" key="6">
    <source>
        <dbReference type="RuleBase" id="RU369013"/>
    </source>
</evidence>
<sequence length="406" mass="44671">MSKHSGLLSYDAFAKTVEDARIKTRSGGFITIGCLVTLFFLILGEWRQLNAISILPELVVDRDSNVKMDLNLDITFPYLPCDLLTLDIMDVSGDLQQDVAAYGFTKTRLSESGKELEKADLKIGDDDEKSNKKEAEPGYCGPCYGAKDQSKNAELPDDQKVCCNDCEAVRKAYAASGWAFFDGKNVEQCESEGYPARIRSHFGEGCRVIGTAELNRINGNLHFAPGASHSAPGRHVHDLSLYDQHMPFSFKHVINHVSFGPEVNSLYDSSTQGLASHPLDGFKGEHGGHHHMYSYYTKVVPTRYEYLNGTIIETNQFSATYHDRPLAGGKDDDHPNTVHARGGIPGLFFHFEIGALKVINKEQYATGWGGFLLNVISAIGGVLTVGAVLDRTVYAANKAIRGKKEK</sequence>
<dbReference type="GO" id="GO:0030134">
    <property type="term" value="C:COPII-coated ER to Golgi transport vesicle"/>
    <property type="evidence" value="ECO:0007669"/>
    <property type="project" value="TreeGrafter"/>
</dbReference>